<comment type="caution">
    <text evidence="2">The sequence shown here is derived from an EMBL/GenBank/DDBJ whole genome shotgun (WGS) entry which is preliminary data.</text>
</comment>
<evidence type="ECO:0000313" key="3">
    <source>
        <dbReference type="Proteomes" id="UP001150538"/>
    </source>
</evidence>
<name>A0A9W8DPU7_9FUNG</name>
<feature type="region of interest" description="Disordered" evidence="1">
    <location>
        <begin position="1"/>
        <end position="42"/>
    </location>
</feature>
<reference evidence="2" key="1">
    <citation type="submission" date="2022-07" db="EMBL/GenBank/DDBJ databases">
        <title>Phylogenomic reconstructions and comparative analyses of Kickxellomycotina fungi.</title>
        <authorList>
            <person name="Reynolds N.K."/>
            <person name="Stajich J.E."/>
            <person name="Barry K."/>
            <person name="Grigoriev I.V."/>
            <person name="Crous P."/>
            <person name="Smith M.E."/>
        </authorList>
    </citation>
    <scope>NUCLEOTIDE SEQUENCE</scope>
    <source>
        <strain evidence="2">NBRC 100468</strain>
    </source>
</reference>
<evidence type="ECO:0000313" key="2">
    <source>
        <dbReference type="EMBL" id="KAJ1913273.1"/>
    </source>
</evidence>
<proteinExistence type="predicted"/>
<dbReference type="AlphaFoldDB" id="A0A9W8DPU7"/>
<gene>
    <name evidence="2" type="ORF">H4219_005279</name>
</gene>
<protein>
    <submittedName>
        <fullName evidence="2">Uncharacterized protein</fullName>
    </submittedName>
</protein>
<accession>A0A9W8DPU7</accession>
<feature type="compositionally biased region" description="Basic and acidic residues" evidence="1">
    <location>
        <begin position="1"/>
        <end position="12"/>
    </location>
</feature>
<feature type="compositionally biased region" description="Low complexity" evidence="1">
    <location>
        <begin position="28"/>
        <end position="38"/>
    </location>
</feature>
<keyword evidence="3" id="KW-1185">Reference proteome</keyword>
<dbReference type="Proteomes" id="UP001150538">
    <property type="component" value="Unassembled WGS sequence"/>
</dbReference>
<dbReference type="EMBL" id="JANBPU010000274">
    <property type="protein sequence ID" value="KAJ1913273.1"/>
    <property type="molecule type" value="Genomic_DNA"/>
</dbReference>
<sequence length="317" mass="35872">MVKITTDSESKFEPVQGNQDKDAVPTKVVEQQQPQQEQPQDDVDELTNKMNNLELPEVPKSGLVELNTWLPDYIAAMETTEATAEEKAVKALEILWDAKLFIQTNPSKTPGFYYPIKSEQLYKLLTNMYTMSILDMASLLRECNGWTSTAFPMNVLKPTLFKYFVSRMTTGLGIKEASRAIYKFVEPLGRIEFEPYTDRLFDIYVKGNSNAEACKENYKNTITKICECYATHYYWRCRLMFEVPFILDDSGLDQADGVPTNVVPYKSNGSSGKDNSANTKEFFVKLGYQSVNNVSAELVDINGSINQQVNIPNSDGK</sequence>
<evidence type="ECO:0000256" key="1">
    <source>
        <dbReference type="SAM" id="MobiDB-lite"/>
    </source>
</evidence>
<organism evidence="2 3">
    <name type="scientific">Mycoemilia scoparia</name>
    <dbReference type="NCBI Taxonomy" id="417184"/>
    <lineage>
        <taxon>Eukaryota</taxon>
        <taxon>Fungi</taxon>
        <taxon>Fungi incertae sedis</taxon>
        <taxon>Zoopagomycota</taxon>
        <taxon>Kickxellomycotina</taxon>
        <taxon>Kickxellomycetes</taxon>
        <taxon>Kickxellales</taxon>
        <taxon>Kickxellaceae</taxon>
        <taxon>Mycoemilia</taxon>
    </lineage>
</organism>